<evidence type="ECO:0000256" key="5">
    <source>
        <dbReference type="ARBA" id="ARBA00023054"/>
    </source>
</evidence>
<dbReference type="InterPro" id="IPR007793">
    <property type="entry name" value="DivIVA_fam"/>
</dbReference>
<keyword evidence="10" id="KW-1185">Reference proteome</keyword>
<evidence type="ECO:0000256" key="7">
    <source>
        <dbReference type="ARBA" id="ARBA00031737"/>
    </source>
</evidence>
<dbReference type="PANTHER" id="PTHR35794">
    <property type="entry name" value="CELL DIVISION PROTEIN DIVIVA"/>
    <property type="match status" value="1"/>
</dbReference>
<protein>
    <recommendedName>
        <fullName evidence="2">Cell wall synthesis protein Wag31</fullName>
    </recommendedName>
    <alternativeName>
        <fullName evidence="7">Antigen 84</fullName>
    </alternativeName>
</protein>
<comment type="subcellular location">
    <subcellularLocation>
        <location evidence="1">Cytoplasm</location>
    </subcellularLocation>
</comment>
<dbReference type="PANTHER" id="PTHR35794:SF1">
    <property type="entry name" value="CELL CYCLE PROTEIN GPSB"/>
    <property type="match status" value="1"/>
</dbReference>
<dbReference type="RefSeq" id="WP_218595084.1">
    <property type="nucleotide sequence ID" value="NZ_JADQDE010000081.1"/>
</dbReference>
<dbReference type="Pfam" id="PF05103">
    <property type="entry name" value="DivIVA"/>
    <property type="match status" value="1"/>
</dbReference>
<proteinExistence type="predicted"/>
<dbReference type="InterPro" id="IPR019933">
    <property type="entry name" value="DivIVA_domain"/>
</dbReference>
<evidence type="ECO:0000256" key="2">
    <source>
        <dbReference type="ARBA" id="ARBA00018787"/>
    </source>
</evidence>
<reference evidence="9 10" key="1">
    <citation type="submission" date="2020-11" db="EMBL/GenBank/DDBJ databases">
        <title>Pseudonocardia abyssalis sp. nov. and Pseudonocardia oceani sp. nov., description and phylogenomic analysis of two novel actinomycetes isolated from the deep Southern Ocean.</title>
        <authorList>
            <person name="Parra J."/>
        </authorList>
    </citation>
    <scope>NUCLEOTIDE SEQUENCE [LARGE SCALE GENOMIC DNA]</scope>
    <source>
        <strain evidence="10">KRD185</strain>
    </source>
</reference>
<keyword evidence="3" id="KW-0963">Cytoplasm</keyword>
<evidence type="ECO:0000256" key="6">
    <source>
        <dbReference type="ARBA" id="ARBA00023306"/>
    </source>
</evidence>
<keyword evidence="6" id="KW-0131">Cell cycle</keyword>
<evidence type="ECO:0000256" key="1">
    <source>
        <dbReference type="ARBA" id="ARBA00004496"/>
    </source>
</evidence>
<gene>
    <name evidence="9" type="ORF">I4I82_02435</name>
</gene>
<feature type="coiled-coil region" evidence="8">
    <location>
        <begin position="119"/>
        <end position="146"/>
    </location>
</feature>
<organism evidence="9 10">
    <name type="scientific">Pseudonocardia oceani</name>
    <dbReference type="NCBI Taxonomy" id="2792013"/>
    <lineage>
        <taxon>Bacteria</taxon>
        <taxon>Bacillati</taxon>
        <taxon>Actinomycetota</taxon>
        <taxon>Actinomycetes</taxon>
        <taxon>Pseudonocardiales</taxon>
        <taxon>Pseudonocardiaceae</taxon>
        <taxon>Pseudonocardia</taxon>
    </lineage>
</organism>
<dbReference type="Proteomes" id="UP000694300">
    <property type="component" value="Unassembled WGS sequence"/>
</dbReference>
<comment type="caution">
    <text evidence="9">The sequence shown here is derived from an EMBL/GenBank/DDBJ whole genome shotgun (WGS) entry which is preliminary data.</text>
</comment>
<keyword evidence="4" id="KW-0132">Cell division</keyword>
<evidence type="ECO:0000256" key="8">
    <source>
        <dbReference type="SAM" id="Coils"/>
    </source>
</evidence>
<dbReference type="NCBIfam" id="TIGR03544">
    <property type="entry name" value="DivI1A_domain"/>
    <property type="match status" value="1"/>
</dbReference>
<evidence type="ECO:0000256" key="3">
    <source>
        <dbReference type="ARBA" id="ARBA00022490"/>
    </source>
</evidence>
<evidence type="ECO:0000313" key="9">
    <source>
        <dbReference type="EMBL" id="MBW0126550.1"/>
    </source>
</evidence>
<accession>A0ABS6U2V0</accession>
<evidence type="ECO:0000256" key="4">
    <source>
        <dbReference type="ARBA" id="ARBA00022618"/>
    </source>
</evidence>
<keyword evidence="5 8" id="KW-0175">Coiled coil</keyword>
<name>A0ABS6U2V0_9PSEU</name>
<evidence type="ECO:0000313" key="10">
    <source>
        <dbReference type="Proteomes" id="UP000694300"/>
    </source>
</evidence>
<dbReference type="EMBL" id="JADQDF010000001">
    <property type="protein sequence ID" value="MBW0126550.1"/>
    <property type="molecule type" value="Genomic_DNA"/>
</dbReference>
<sequence length="219" mass="24067">MPVLPEEITNQSFRRRWRGYDPDRVDGFLARVGTDYMGAIDQVATVAHDGARARTERDEMTGRLDALTRDVREAGEQVRADADDAATAIRARAERAAELILAQAEDAAAACGRQAQALRTAAQADADAARQRLEDADQRARQLEDAARDRWDAVRAQTEARFEQLQIAERRFADRARQVETALAGLRSQVGLLEQVQRAEQALASVRTGDTGSADGDHA</sequence>